<dbReference type="InterPro" id="IPR036709">
    <property type="entry name" value="Autotransporte_beta_dom_sf"/>
</dbReference>
<dbReference type="InterPro" id="IPR005546">
    <property type="entry name" value="Autotransporte_beta"/>
</dbReference>
<evidence type="ECO:0000313" key="3">
    <source>
        <dbReference type="EMBL" id="OAI23274.1"/>
    </source>
</evidence>
<comment type="caution">
    <text evidence="3">The sequence shown here is derived from an EMBL/GenBank/DDBJ whole genome shotgun (WGS) entry which is preliminary data.</text>
</comment>
<evidence type="ECO:0000313" key="4">
    <source>
        <dbReference type="Proteomes" id="UP000077628"/>
    </source>
</evidence>
<dbReference type="AlphaFoldDB" id="A0A177P074"/>
<dbReference type="RefSeq" id="WP_064026038.1">
    <property type="nucleotide sequence ID" value="NZ_LUUK01000064.1"/>
</dbReference>
<dbReference type="PROSITE" id="PS51208">
    <property type="entry name" value="AUTOTRANSPORTER"/>
    <property type="match status" value="1"/>
</dbReference>
<accession>A0A177P074</accession>
<feature type="signal peptide" evidence="1">
    <location>
        <begin position="1"/>
        <end position="18"/>
    </location>
</feature>
<dbReference type="EMBL" id="LUUK01000064">
    <property type="protein sequence ID" value="OAI23274.1"/>
    <property type="molecule type" value="Genomic_DNA"/>
</dbReference>
<dbReference type="Pfam" id="PF03797">
    <property type="entry name" value="Autotransporter"/>
    <property type="match status" value="1"/>
</dbReference>
<dbReference type="OrthoDB" id="5699539at2"/>
<sequence>MKTLLALAGLGLSMSAHATITGSLISSDSLQSYSINDFSSASLIETAYTQLLNYETSNNLDLSTAKIVVTDDVFTLEATLGGLLTCYYQGRTATSIEDCASLTAYATGNFATGTTPQEQKSLNAVNDATTIGLQLNRSTTQISSSLQSLRHLRIDHSTAKGGGAGDDLYSMVGPFGFFVNAGGSWGHVDGNTGSAGFALYNRNFNAALDFKISERFATGILFGYTSSAAELDRAQGRFDANIFRFSPFATLTPTENTYIDLAAGYAKHDNAANRQCLTCGGGAKAQFETDEFNILAGTGYTHNIGAWSLRGYGQASTIYMNIGGYREQGLLGAGSGLLTVPEQYVVSVTSTFGVELTYAWSLPFGVLTPRVNGEWVREYANDPRVTRAFTRSGLAASIVSNAAERDWGNMGAGLQLNLSNGLAANLGYQALIMSGSYNHALEGGLRWEF</sequence>
<evidence type="ECO:0000259" key="2">
    <source>
        <dbReference type="PROSITE" id="PS51208"/>
    </source>
</evidence>
<name>A0A177P074_9GAMM</name>
<feature type="chain" id="PRO_5008069747" description="Autotransporter domain-containing protein" evidence="1">
    <location>
        <begin position="19"/>
        <end position="449"/>
    </location>
</feature>
<dbReference type="SMART" id="SM00869">
    <property type="entry name" value="Autotransporter"/>
    <property type="match status" value="1"/>
</dbReference>
<gene>
    <name evidence="3" type="ORF">A1355_21950</name>
</gene>
<organism evidence="3 4">
    <name type="scientific">Methylomonas koyamae</name>
    <dbReference type="NCBI Taxonomy" id="702114"/>
    <lineage>
        <taxon>Bacteria</taxon>
        <taxon>Pseudomonadati</taxon>
        <taxon>Pseudomonadota</taxon>
        <taxon>Gammaproteobacteria</taxon>
        <taxon>Methylococcales</taxon>
        <taxon>Methylococcaceae</taxon>
        <taxon>Methylomonas</taxon>
    </lineage>
</organism>
<dbReference type="Gene3D" id="2.40.128.130">
    <property type="entry name" value="Autotransporter beta-domain"/>
    <property type="match status" value="1"/>
</dbReference>
<feature type="domain" description="Autotransporter" evidence="2">
    <location>
        <begin position="170"/>
        <end position="449"/>
    </location>
</feature>
<dbReference type="STRING" id="702114.A1355_21950"/>
<keyword evidence="1" id="KW-0732">Signal</keyword>
<reference evidence="4" key="1">
    <citation type="submission" date="2016-03" db="EMBL/GenBank/DDBJ databases">
        <authorList>
            <person name="Heylen K."/>
            <person name="De Vos P."/>
            <person name="Vekeman B."/>
        </authorList>
    </citation>
    <scope>NUCLEOTIDE SEQUENCE [LARGE SCALE GENOMIC DNA]</scope>
    <source>
        <strain evidence="4">R-45383</strain>
    </source>
</reference>
<proteinExistence type="predicted"/>
<dbReference type="Proteomes" id="UP000077628">
    <property type="component" value="Unassembled WGS sequence"/>
</dbReference>
<protein>
    <recommendedName>
        <fullName evidence="2">Autotransporter domain-containing protein</fullName>
    </recommendedName>
</protein>
<dbReference type="SUPFAM" id="SSF103515">
    <property type="entry name" value="Autotransporter"/>
    <property type="match status" value="1"/>
</dbReference>
<evidence type="ECO:0000256" key="1">
    <source>
        <dbReference type="SAM" id="SignalP"/>
    </source>
</evidence>
<keyword evidence="4" id="KW-1185">Reference proteome</keyword>